<dbReference type="GO" id="GO:0003824">
    <property type="term" value="F:catalytic activity"/>
    <property type="evidence" value="ECO:0007669"/>
    <property type="project" value="InterPro"/>
</dbReference>
<dbReference type="WBParaSite" id="MhA1_Contig784.frz3.gene1">
    <property type="protein sequence ID" value="MhA1_Contig784.frz3.gene1"/>
    <property type="gene ID" value="MhA1_Contig784.frz3.gene1"/>
</dbReference>
<dbReference type="Gene3D" id="3.60.10.10">
    <property type="entry name" value="Endonuclease/exonuclease/phosphatase"/>
    <property type="match status" value="1"/>
</dbReference>
<dbReference type="Pfam" id="PF00078">
    <property type="entry name" value="RVT_1"/>
    <property type="match status" value="1"/>
</dbReference>
<protein>
    <submittedName>
        <fullName evidence="4">Reverse transcriptase domain-containing protein</fullName>
    </submittedName>
</protein>
<feature type="compositionally biased region" description="Basic residues" evidence="1">
    <location>
        <begin position="1"/>
        <end position="15"/>
    </location>
</feature>
<dbReference type="InterPro" id="IPR043502">
    <property type="entry name" value="DNA/RNA_pol_sf"/>
</dbReference>
<dbReference type="InterPro" id="IPR036691">
    <property type="entry name" value="Endo/exonu/phosph_ase_sf"/>
</dbReference>
<dbReference type="PANTHER" id="PTHR33332">
    <property type="entry name" value="REVERSE TRANSCRIPTASE DOMAIN-CONTAINING PROTEIN"/>
    <property type="match status" value="1"/>
</dbReference>
<dbReference type="PRINTS" id="PR01345">
    <property type="entry name" value="CERVTRCPTASE"/>
</dbReference>
<dbReference type="SUPFAM" id="SSF56672">
    <property type="entry name" value="DNA/RNA polymerases"/>
    <property type="match status" value="1"/>
</dbReference>
<evidence type="ECO:0000259" key="2">
    <source>
        <dbReference type="PROSITE" id="PS50878"/>
    </source>
</evidence>
<organism evidence="3 4">
    <name type="scientific">Meloidogyne hapla</name>
    <name type="common">Root-knot nematode worm</name>
    <dbReference type="NCBI Taxonomy" id="6305"/>
    <lineage>
        <taxon>Eukaryota</taxon>
        <taxon>Metazoa</taxon>
        <taxon>Ecdysozoa</taxon>
        <taxon>Nematoda</taxon>
        <taxon>Chromadorea</taxon>
        <taxon>Rhabditida</taxon>
        <taxon>Tylenchina</taxon>
        <taxon>Tylenchomorpha</taxon>
        <taxon>Tylenchoidea</taxon>
        <taxon>Meloidogynidae</taxon>
        <taxon>Meloidogyninae</taxon>
        <taxon>Meloidogyne</taxon>
    </lineage>
</organism>
<feature type="region of interest" description="Disordered" evidence="1">
    <location>
        <begin position="1"/>
        <end position="24"/>
    </location>
</feature>
<evidence type="ECO:0000256" key="1">
    <source>
        <dbReference type="SAM" id="MobiDB-lite"/>
    </source>
</evidence>
<evidence type="ECO:0000313" key="4">
    <source>
        <dbReference type="WBParaSite" id="MhA1_Contig784.frz3.gene1"/>
    </source>
</evidence>
<dbReference type="PROSITE" id="PS50878">
    <property type="entry name" value="RT_POL"/>
    <property type="match status" value="1"/>
</dbReference>
<dbReference type="InterPro" id="IPR005135">
    <property type="entry name" value="Endo/exonuclease/phosphatase"/>
</dbReference>
<accession>A0A1I8BXN1</accession>
<proteinExistence type="predicted"/>
<feature type="domain" description="Reverse transcriptase" evidence="2">
    <location>
        <begin position="605"/>
        <end position="871"/>
    </location>
</feature>
<evidence type="ECO:0000313" key="3">
    <source>
        <dbReference type="Proteomes" id="UP000095281"/>
    </source>
</evidence>
<dbReference type="AlphaFoldDB" id="A0A1I8BXN1"/>
<sequence length="1064" mass="124570">MLPLKNKKANKRPKINKAFESSSSTIDSTKISQEQIISISKCVVELLKPTIEQIVRSIIQEIIPSFNNNTTTTSTNQPWGSHPFSNNISEPPLQHFINISNYNTSHQETIINKSKTAVVEKFPETDGDNELLREIVKDCGLGEELDEKEIHRHASKHLNFLVEKTSPKIILINETWVNATQNIEVELSINHKYHVILANRKKRGGGCAILISHDIPFRTIFSGSKYQCELIYINLFLPRKISLFLLYRPPNCSQDNTKKILKFLSDNIENNFILCGDLNIPKIDWTNYLFDCQKGKLLLDFMFQTNSVQHVKESTRLDSILDLIFSCPSNLLNTVNITDKFSNSDHNMLNFNINSMIPFTKDKKKVYRRNFTENNFSLLNKEYAKVKWTDELSYYFTVDSKYDAFIDIILYLYNSIIPLKPLSNIIRENYPGKINNLSKHKLKLYKEIKKNPNNNEIKLEYKIVTRQLRKQIRIYYNEKDKKMISRGKSSVHKYFKTKFKPIIQIPTLFDKNGNPCRTDFDKCNAMALTFQKAFIRRDFSNLFTVSYSTKFGEKISDIDFNVLDVFNLLRKLPSKNSTSPDSIPYILLKKCAFTLSPVISDLFRLILDEGEIPEIWQKSIIIPLFKKGDRTLADNYRPISLTSTICRVFERLLAEKLIDFLNLHDFFCVDQFGFLRKRSTVTQLLTMLDQIYSCVDKGNKVDIVYIDFEKAFDTVPIELLIQKIKYIGIDGKILRFLIHFLSNRKFKVGIEQDFSDEYVICSGVPQGSVLGPLLFILFINDLPKYLPKDINIKIYADDIKLYVEHNNDTCRHKLAEALLIIEKWSNDNGIKISIDKCVCLYIGKNNNEYQYFINKKAIRKENCVRDLGILIDTNLSFSAQITKITRQGYYMMYQIFRSFKSRDLENLVFVYKTYLRPLLEYATEIWSPLRKDYLKALEKIQRIFTKKAFKKCGIVNKPYEHRLQICKLKKLEERRILADLCMTYKILNRGTHLEPEKYFSLTKRAKRRILLLQNKKFTSKSKNNFFIRIVSLWNKLPREIVEIRELKKFREYTKKIDLLKLSGT</sequence>
<dbReference type="InterPro" id="IPR000477">
    <property type="entry name" value="RT_dom"/>
</dbReference>
<keyword evidence="3" id="KW-1185">Reference proteome</keyword>
<dbReference type="Pfam" id="PF14529">
    <property type="entry name" value="Exo_endo_phos_2"/>
    <property type="match status" value="1"/>
</dbReference>
<dbReference type="CDD" id="cd01650">
    <property type="entry name" value="RT_nLTR_like"/>
    <property type="match status" value="1"/>
</dbReference>
<dbReference type="Proteomes" id="UP000095281">
    <property type="component" value="Unplaced"/>
</dbReference>
<dbReference type="SUPFAM" id="SSF56219">
    <property type="entry name" value="DNase I-like"/>
    <property type="match status" value="1"/>
</dbReference>
<dbReference type="OMA" id="HRHASKH"/>
<name>A0A1I8BXN1_MELHA</name>
<reference evidence="4" key="1">
    <citation type="submission" date="2016-11" db="UniProtKB">
        <authorList>
            <consortium name="WormBaseParasite"/>
        </authorList>
    </citation>
    <scope>IDENTIFICATION</scope>
</reference>